<dbReference type="NCBIfam" id="NF011100">
    <property type="entry name" value="PRK14527.1"/>
    <property type="match status" value="1"/>
</dbReference>
<comment type="caution">
    <text evidence="5">Lacks conserved residue(s) required for the propagation of feature annotation.</text>
</comment>
<feature type="binding site" evidence="5">
    <location>
        <position position="94"/>
    </location>
    <ligand>
        <name>AMP</name>
        <dbReference type="ChEBI" id="CHEBI:456215"/>
    </ligand>
</feature>
<keyword evidence="5 7" id="KW-0067">ATP-binding</keyword>
<evidence type="ECO:0000256" key="5">
    <source>
        <dbReference type="HAMAP-Rule" id="MF_00235"/>
    </source>
</evidence>
<dbReference type="CDD" id="cd01428">
    <property type="entry name" value="ADK"/>
    <property type="match status" value="1"/>
</dbReference>
<evidence type="ECO:0000256" key="4">
    <source>
        <dbReference type="ARBA" id="ARBA00022777"/>
    </source>
</evidence>
<feature type="region of interest" description="NMP" evidence="5">
    <location>
        <begin position="32"/>
        <end position="61"/>
    </location>
</feature>
<dbReference type="GO" id="GO:0044209">
    <property type="term" value="P:AMP salvage"/>
    <property type="evidence" value="ECO:0007669"/>
    <property type="project" value="UniProtKB-UniRule"/>
</dbReference>
<feature type="binding site" evidence="5">
    <location>
        <position position="172"/>
    </location>
    <ligand>
        <name>ATP</name>
        <dbReference type="ChEBI" id="CHEBI:30616"/>
    </ligand>
</feature>
<comment type="pathway">
    <text evidence="5">Purine metabolism; AMP biosynthesis via salvage pathway; AMP from ADP: step 1/1.</text>
</comment>
<evidence type="ECO:0000256" key="7">
    <source>
        <dbReference type="RuleBase" id="RU003331"/>
    </source>
</evidence>
<keyword evidence="3 5" id="KW-0547">Nucleotide-binding</keyword>
<dbReference type="Pfam" id="PF00406">
    <property type="entry name" value="ADK"/>
    <property type="match status" value="1"/>
</dbReference>
<feature type="binding site" evidence="5">
    <location>
        <begin position="12"/>
        <end position="17"/>
    </location>
    <ligand>
        <name>ATP</name>
        <dbReference type="ChEBI" id="CHEBI:30616"/>
    </ligand>
</feature>
<proteinExistence type="inferred from homology"/>
<feature type="binding site" evidence="5">
    <location>
        <position position="38"/>
    </location>
    <ligand>
        <name>AMP</name>
        <dbReference type="ChEBI" id="CHEBI:456215"/>
    </ligand>
</feature>
<feature type="binding site" evidence="5">
    <location>
        <position position="127"/>
    </location>
    <ligand>
        <name>ATP</name>
        <dbReference type="ChEBI" id="CHEBI:30616"/>
    </ligand>
</feature>
<evidence type="ECO:0000256" key="3">
    <source>
        <dbReference type="ARBA" id="ARBA00022741"/>
    </source>
</evidence>
<feature type="binding site" evidence="5">
    <location>
        <position position="144"/>
    </location>
    <ligand>
        <name>AMP</name>
        <dbReference type="ChEBI" id="CHEBI:456215"/>
    </ligand>
</feature>
<evidence type="ECO:0000313" key="8">
    <source>
        <dbReference type="EMBL" id="AGQ20079.1"/>
    </source>
</evidence>
<dbReference type="AlphaFoldDB" id="S5DMD2"/>
<dbReference type="InterPro" id="IPR033690">
    <property type="entry name" value="Adenylat_kinase_CS"/>
</dbReference>
<reference evidence="8" key="1">
    <citation type="journal article" date="2013" name="Sci. Rep.">
        <title>Metagenomics uncovers a new group of low GC and ultra-small marine Actinobacteria.</title>
        <authorList>
            <person name="Ghai R."/>
            <person name="Mizuno C.M."/>
            <person name="Picazo A."/>
            <person name="Camacho A."/>
            <person name="Rodriguez-Valera F."/>
        </authorList>
    </citation>
    <scope>NUCLEOTIDE SEQUENCE</scope>
</reference>
<dbReference type="GO" id="GO:0005737">
    <property type="term" value="C:cytoplasm"/>
    <property type="evidence" value="ECO:0007669"/>
    <property type="project" value="UniProtKB-SubCell"/>
</dbReference>
<dbReference type="Gene3D" id="3.40.50.300">
    <property type="entry name" value="P-loop containing nucleotide triphosphate hydrolases"/>
    <property type="match status" value="1"/>
</dbReference>
<dbReference type="UniPathway" id="UPA00588">
    <property type="reaction ID" value="UER00649"/>
</dbReference>
<dbReference type="InterPro" id="IPR000850">
    <property type="entry name" value="Adenylat/UMP-CMP_kin"/>
</dbReference>
<gene>
    <name evidence="5" type="primary">adk</name>
</gene>
<dbReference type="HAMAP" id="MF_00235">
    <property type="entry name" value="Adenylate_kinase_Adk"/>
    <property type="match status" value="1"/>
</dbReference>
<protein>
    <recommendedName>
        <fullName evidence="5 7">Adenylate kinase</fullName>
        <shortName evidence="5">AK</shortName>
        <ecNumber evidence="5 7">2.7.4.3</ecNumber>
    </recommendedName>
    <alternativeName>
        <fullName evidence="5">ATP-AMP transphosphorylase</fullName>
    </alternativeName>
    <alternativeName>
        <fullName evidence="5">ATP:AMP phosphotransferase</fullName>
    </alternativeName>
    <alternativeName>
        <fullName evidence="5">Adenylate monophosphate kinase</fullName>
    </alternativeName>
</protein>
<feature type="binding site" evidence="5">
    <location>
        <position position="33"/>
    </location>
    <ligand>
        <name>AMP</name>
        <dbReference type="ChEBI" id="CHEBI:456215"/>
    </ligand>
</feature>
<comment type="function">
    <text evidence="5">Catalyzes the reversible transfer of the terminal phosphate group between ATP and AMP. Plays an important role in cellular energy homeostasis and in adenine nucleotide metabolism.</text>
</comment>
<evidence type="ECO:0000256" key="2">
    <source>
        <dbReference type="ARBA" id="ARBA00022727"/>
    </source>
</evidence>
<sequence>MSELNIFLGPPGAGKGTQAVKIASEFGLAHISTGDMLRAHINNKTDLGKIAKSVMDEGQLVSDDLVIAMLVERLGSDDCNNGAILDGFPRTLPQAKSLEDIRYKFPVSKVFVFEVDEEELVQRILLRGQTSGRSDDTEESIKVRFEIYTQDTEPLIDFYNQQDKVFRIDAVGDIDEIYHNIAKHFN</sequence>
<dbReference type="GO" id="GO:0005524">
    <property type="term" value="F:ATP binding"/>
    <property type="evidence" value="ECO:0007669"/>
    <property type="project" value="UniProtKB-UniRule"/>
</dbReference>
<dbReference type="PANTHER" id="PTHR23359">
    <property type="entry name" value="NUCLEOTIDE KINASE"/>
    <property type="match status" value="1"/>
</dbReference>
<dbReference type="PROSITE" id="PS00113">
    <property type="entry name" value="ADENYLATE_KINASE"/>
    <property type="match status" value="1"/>
</dbReference>
<feature type="binding site" evidence="5">
    <location>
        <begin position="59"/>
        <end position="61"/>
    </location>
    <ligand>
        <name>AMP</name>
        <dbReference type="ChEBI" id="CHEBI:456215"/>
    </ligand>
</feature>
<keyword evidence="1 5" id="KW-0808">Transferase</keyword>
<feature type="binding site" evidence="5">
    <location>
        <position position="133"/>
    </location>
    <ligand>
        <name>AMP</name>
        <dbReference type="ChEBI" id="CHEBI:456215"/>
    </ligand>
</feature>
<evidence type="ECO:0000256" key="6">
    <source>
        <dbReference type="RuleBase" id="RU003330"/>
    </source>
</evidence>
<organism evidence="8">
    <name type="scientific">Candidatus Actinomarina minuta</name>
    <dbReference type="NCBI Taxonomy" id="1389454"/>
    <lineage>
        <taxon>Bacteria</taxon>
        <taxon>Bacillati</taxon>
        <taxon>Actinomycetota</taxon>
        <taxon>Actinomycetes</taxon>
        <taxon>Candidatus Actinomarinidae</taxon>
        <taxon>Candidatus Actinomarinales</taxon>
        <taxon>Candidatus Actinomarineae</taxon>
        <taxon>Candidatus Actinomarinaceae</taxon>
        <taxon>Candidatus Actinomarina</taxon>
    </lineage>
</organism>
<comment type="subunit">
    <text evidence="5 7">Monomer.</text>
</comment>
<comment type="subcellular location">
    <subcellularLocation>
        <location evidence="5 7">Cytoplasm</location>
    </subcellularLocation>
</comment>
<evidence type="ECO:0000256" key="1">
    <source>
        <dbReference type="ARBA" id="ARBA00022679"/>
    </source>
</evidence>
<dbReference type="EMBL" id="KC811150">
    <property type="protein sequence ID" value="AGQ20079.1"/>
    <property type="molecule type" value="Genomic_DNA"/>
</dbReference>
<dbReference type="NCBIfam" id="NF001381">
    <property type="entry name" value="PRK00279.1-3"/>
    <property type="match status" value="1"/>
</dbReference>
<name>S5DMD2_9ACTN</name>
<dbReference type="NCBIfam" id="NF011105">
    <property type="entry name" value="PRK14532.1"/>
    <property type="match status" value="1"/>
</dbReference>
<dbReference type="GO" id="GO:0004017">
    <property type="term" value="F:AMP kinase activity"/>
    <property type="evidence" value="ECO:0007669"/>
    <property type="project" value="UniProtKB-UniRule"/>
</dbReference>
<comment type="similarity">
    <text evidence="5 6">Belongs to the adenylate kinase family.</text>
</comment>
<dbReference type="PRINTS" id="PR00094">
    <property type="entry name" value="ADENYLTKNASE"/>
</dbReference>
<dbReference type="InterPro" id="IPR027417">
    <property type="entry name" value="P-loop_NTPase"/>
</dbReference>
<comment type="catalytic activity">
    <reaction evidence="5 7">
        <text>AMP + ATP = 2 ADP</text>
        <dbReference type="Rhea" id="RHEA:12973"/>
        <dbReference type="ChEBI" id="CHEBI:30616"/>
        <dbReference type="ChEBI" id="CHEBI:456215"/>
        <dbReference type="ChEBI" id="CHEBI:456216"/>
        <dbReference type="EC" id="2.7.4.3"/>
    </reaction>
</comment>
<feature type="binding site" evidence="5">
    <location>
        <begin position="87"/>
        <end position="90"/>
    </location>
    <ligand>
        <name>AMP</name>
        <dbReference type="ChEBI" id="CHEBI:456215"/>
    </ligand>
</feature>
<accession>S5DMD2</accession>
<comment type="domain">
    <text evidence="5">Consists of three domains, a large central CORE domain and two small peripheral domains, NMPbind and LID, which undergo movements during catalysis. The LID domain closes over the site of phosphoryl transfer upon ATP binding. Assembling and dissambling the active center during each catalytic cycle provides an effective means to prevent ATP hydrolysis.</text>
</comment>
<keyword evidence="2 5" id="KW-0545">Nucleotide biosynthesis</keyword>
<keyword evidence="4 5" id="KW-0418">Kinase</keyword>
<keyword evidence="5" id="KW-0963">Cytoplasm</keyword>
<dbReference type="EC" id="2.7.4.3" evidence="5 7"/>
<dbReference type="NCBIfam" id="NF011104">
    <property type="entry name" value="PRK14531.1"/>
    <property type="match status" value="1"/>
</dbReference>
<dbReference type="SUPFAM" id="SSF52540">
    <property type="entry name" value="P-loop containing nucleoside triphosphate hydrolases"/>
    <property type="match status" value="1"/>
</dbReference>